<keyword evidence="3 6" id="KW-1133">Transmembrane helix</keyword>
<dbReference type="Proteomes" id="UP001521222">
    <property type="component" value="Unassembled WGS sequence"/>
</dbReference>
<proteinExistence type="inferred from homology"/>
<protein>
    <recommendedName>
        <fullName evidence="7">Rhodopsin domain-containing protein</fullName>
    </recommendedName>
</protein>
<comment type="subcellular location">
    <subcellularLocation>
        <location evidence="1">Membrane</location>
        <topology evidence="1">Multi-pass membrane protein</topology>
    </subcellularLocation>
</comment>
<dbReference type="PANTHER" id="PTHR33048">
    <property type="entry name" value="PTH11-LIKE INTEGRAL MEMBRANE PROTEIN (AFU_ORTHOLOGUE AFUA_5G11245)"/>
    <property type="match status" value="1"/>
</dbReference>
<evidence type="ECO:0000313" key="8">
    <source>
        <dbReference type="EMBL" id="KAL1596800.1"/>
    </source>
</evidence>
<dbReference type="PANTHER" id="PTHR33048:SF131">
    <property type="entry name" value="INTEGRAL MEMBRANE PROTEIN"/>
    <property type="match status" value="1"/>
</dbReference>
<evidence type="ECO:0000256" key="3">
    <source>
        <dbReference type="ARBA" id="ARBA00022989"/>
    </source>
</evidence>
<feature type="transmembrane region" description="Helical" evidence="6">
    <location>
        <begin position="17"/>
        <end position="38"/>
    </location>
</feature>
<feature type="transmembrane region" description="Helical" evidence="6">
    <location>
        <begin position="58"/>
        <end position="80"/>
    </location>
</feature>
<dbReference type="Pfam" id="PF20684">
    <property type="entry name" value="Fung_rhodopsin"/>
    <property type="match status" value="1"/>
</dbReference>
<comment type="caution">
    <text evidence="8">The sequence shown here is derived from an EMBL/GenBank/DDBJ whole genome shotgun (WGS) entry which is preliminary data.</text>
</comment>
<keyword evidence="4 6" id="KW-0472">Membrane</keyword>
<comment type="similarity">
    <text evidence="5">Belongs to the SAT4 family.</text>
</comment>
<evidence type="ECO:0000256" key="5">
    <source>
        <dbReference type="ARBA" id="ARBA00038359"/>
    </source>
</evidence>
<keyword evidence="9" id="KW-1185">Reference proteome</keyword>
<name>A0ABR3QXA7_9PLEO</name>
<sequence length="278" mass="31434">MPLLFIRHLNMKRRRKIAVGFMFCIGTFGFVATIMRLPALSTFKISIDPSWDYVPTTIWTELELAAGFLCVSLPSIRLLIVRLLPKRVKEFLSNITHPSRSRSDRHPTPQQVVLPEQRKWKRPSSWIDISANSTNISDDSTEKGIGPLTLGSGVRGSFMSPFWNRNTTQSSQFSQSGSRASHRLLESAMSNYSESGVAVARPPYQEERGKTTFEHIQMFDVPKPHRHTSTSCRSCSGEDEQITALPQIGCIPEGSYSNTDMTKKHQRAQWSHHNKAMV</sequence>
<organism evidence="8 9">
    <name type="scientific">Nothophoma quercina</name>
    <dbReference type="NCBI Taxonomy" id="749835"/>
    <lineage>
        <taxon>Eukaryota</taxon>
        <taxon>Fungi</taxon>
        <taxon>Dikarya</taxon>
        <taxon>Ascomycota</taxon>
        <taxon>Pezizomycotina</taxon>
        <taxon>Dothideomycetes</taxon>
        <taxon>Pleosporomycetidae</taxon>
        <taxon>Pleosporales</taxon>
        <taxon>Pleosporineae</taxon>
        <taxon>Didymellaceae</taxon>
        <taxon>Nothophoma</taxon>
    </lineage>
</organism>
<evidence type="ECO:0000259" key="7">
    <source>
        <dbReference type="Pfam" id="PF20684"/>
    </source>
</evidence>
<evidence type="ECO:0000313" key="9">
    <source>
        <dbReference type="Proteomes" id="UP001521222"/>
    </source>
</evidence>
<accession>A0ABR3QXA7</accession>
<evidence type="ECO:0000256" key="6">
    <source>
        <dbReference type="SAM" id="Phobius"/>
    </source>
</evidence>
<evidence type="ECO:0000256" key="4">
    <source>
        <dbReference type="ARBA" id="ARBA00023136"/>
    </source>
</evidence>
<dbReference type="InterPro" id="IPR052337">
    <property type="entry name" value="SAT4-like"/>
</dbReference>
<dbReference type="EMBL" id="JAKIXB020000028">
    <property type="protein sequence ID" value="KAL1596800.1"/>
    <property type="molecule type" value="Genomic_DNA"/>
</dbReference>
<keyword evidence="2 6" id="KW-0812">Transmembrane</keyword>
<evidence type="ECO:0000256" key="2">
    <source>
        <dbReference type="ARBA" id="ARBA00022692"/>
    </source>
</evidence>
<gene>
    <name evidence="8" type="ORF">SLS59_007832</name>
</gene>
<reference evidence="8 9" key="1">
    <citation type="submission" date="2024-02" db="EMBL/GenBank/DDBJ databases">
        <title>De novo assembly and annotation of 12 fungi associated with fruit tree decline syndrome in Ontario, Canada.</title>
        <authorList>
            <person name="Sulman M."/>
            <person name="Ellouze W."/>
            <person name="Ilyukhin E."/>
        </authorList>
    </citation>
    <scope>NUCLEOTIDE SEQUENCE [LARGE SCALE GENOMIC DNA]</scope>
    <source>
        <strain evidence="8 9">M97-236</strain>
    </source>
</reference>
<evidence type="ECO:0000256" key="1">
    <source>
        <dbReference type="ARBA" id="ARBA00004141"/>
    </source>
</evidence>
<dbReference type="InterPro" id="IPR049326">
    <property type="entry name" value="Rhodopsin_dom_fungi"/>
</dbReference>
<feature type="domain" description="Rhodopsin" evidence="7">
    <location>
        <begin position="1"/>
        <end position="81"/>
    </location>
</feature>